<dbReference type="EMBL" id="JAGGMS010000001">
    <property type="protein sequence ID" value="MBP2184333.1"/>
    <property type="molecule type" value="Genomic_DNA"/>
</dbReference>
<organism evidence="1 2">
    <name type="scientific">Amycolatopsis magusensis</name>
    <dbReference type="NCBI Taxonomy" id="882444"/>
    <lineage>
        <taxon>Bacteria</taxon>
        <taxon>Bacillati</taxon>
        <taxon>Actinomycetota</taxon>
        <taxon>Actinomycetes</taxon>
        <taxon>Pseudonocardiales</taxon>
        <taxon>Pseudonocardiaceae</taxon>
        <taxon>Amycolatopsis</taxon>
    </lineage>
</organism>
<evidence type="ECO:0000313" key="1">
    <source>
        <dbReference type="EMBL" id="MBP2184333.1"/>
    </source>
</evidence>
<evidence type="ECO:0000313" key="2">
    <source>
        <dbReference type="Proteomes" id="UP000741013"/>
    </source>
</evidence>
<accession>A0ABS4PYD9</accession>
<comment type="caution">
    <text evidence="1">The sequence shown here is derived from an EMBL/GenBank/DDBJ whole genome shotgun (WGS) entry which is preliminary data.</text>
</comment>
<dbReference type="Proteomes" id="UP000741013">
    <property type="component" value="Unassembled WGS sequence"/>
</dbReference>
<sequence>MVDYWYALQKGVDPVSWAKAPTDDYTEFIYFMSHQGKDGTQSVMKLYGEFTAKAYKPFSVKSLAKGKV</sequence>
<gene>
    <name evidence="1" type="ORF">JOM49_005859</name>
</gene>
<reference evidence="1 2" key="1">
    <citation type="submission" date="2021-03" db="EMBL/GenBank/DDBJ databases">
        <title>Sequencing the genomes of 1000 actinobacteria strains.</title>
        <authorList>
            <person name="Klenk H.-P."/>
        </authorList>
    </citation>
    <scope>NUCLEOTIDE SEQUENCE [LARGE SCALE GENOMIC DNA]</scope>
    <source>
        <strain evidence="1 2">DSM 45510</strain>
    </source>
</reference>
<keyword evidence="2" id="KW-1185">Reference proteome</keyword>
<name>A0ABS4PYD9_9PSEU</name>
<proteinExistence type="predicted"/>
<dbReference type="RefSeq" id="WP_209667361.1">
    <property type="nucleotide sequence ID" value="NZ_JAGGMS010000001.1"/>
</dbReference>
<protein>
    <submittedName>
        <fullName evidence="1">Uncharacterized protein</fullName>
    </submittedName>
</protein>